<organism evidence="2">
    <name type="scientific">Billgrantia gudaonensis</name>
    <dbReference type="NCBI Taxonomy" id="376427"/>
    <lineage>
        <taxon>Bacteria</taxon>
        <taxon>Pseudomonadati</taxon>
        <taxon>Pseudomonadota</taxon>
        <taxon>Gammaproteobacteria</taxon>
        <taxon>Oceanospirillales</taxon>
        <taxon>Halomonadaceae</taxon>
        <taxon>Billgrantia</taxon>
    </lineage>
</organism>
<reference evidence="2" key="1">
    <citation type="submission" date="2018-12" db="EMBL/GenBank/DDBJ databases">
        <authorList>
            <person name="Jadhav K."/>
            <person name="Kushwaha B."/>
            <person name="Jadhav I."/>
        </authorList>
    </citation>
    <scope>NUCLEOTIDE SEQUENCE [LARGE SCALE GENOMIC DNA]</scope>
    <source>
        <strain evidence="2">SBS 10</strain>
    </source>
</reference>
<evidence type="ECO:0000313" key="2">
    <source>
        <dbReference type="EMBL" id="RUA22368.1"/>
    </source>
</evidence>
<keyword evidence="1" id="KW-0812">Transmembrane</keyword>
<gene>
    <name evidence="2" type="ORF">DSL92_06225</name>
</gene>
<feature type="transmembrane region" description="Helical" evidence="1">
    <location>
        <begin position="80"/>
        <end position="100"/>
    </location>
</feature>
<dbReference type="EMBL" id="RXHI01000018">
    <property type="protein sequence ID" value="RUA22368.1"/>
    <property type="molecule type" value="Genomic_DNA"/>
</dbReference>
<evidence type="ECO:0000256" key="1">
    <source>
        <dbReference type="SAM" id="Phobius"/>
    </source>
</evidence>
<name>A0A432JIS0_9GAMM</name>
<sequence length="118" mass="12907">MPLWIKATLALVIPVIGFASDQGWRTCGRNAWAMQTRGSIRHRVGAVLSYRSHGICHSSVIGADESWACNQVIAMDNNPAFLLLTYSYVCLWFLVSGLAISRLVSALESFEGQGFQSG</sequence>
<keyword evidence="1" id="KW-0472">Membrane</keyword>
<dbReference type="AlphaFoldDB" id="A0A432JIS0"/>
<accession>A0A432JIS0</accession>
<keyword evidence="1" id="KW-1133">Transmembrane helix</keyword>
<proteinExistence type="predicted"/>
<protein>
    <submittedName>
        <fullName evidence="2">Uncharacterized protein</fullName>
    </submittedName>
</protein>
<comment type="caution">
    <text evidence="2">The sequence shown here is derived from an EMBL/GenBank/DDBJ whole genome shotgun (WGS) entry which is preliminary data.</text>
</comment>